<proteinExistence type="predicted"/>
<gene>
    <name evidence="11" type="ORF">CB5_LOCUS25487</name>
</gene>
<keyword evidence="7" id="KW-0833">Ubl conjugation pathway</keyword>
<evidence type="ECO:0000256" key="5">
    <source>
        <dbReference type="ARBA" id="ARBA00022723"/>
    </source>
</evidence>
<evidence type="ECO:0000256" key="7">
    <source>
        <dbReference type="ARBA" id="ARBA00022786"/>
    </source>
</evidence>
<dbReference type="AlphaFoldDB" id="A0A6V7QHJ8"/>
<dbReference type="Gene3D" id="3.30.40.10">
    <property type="entry name" value="Zinc/RING finger domain, C3HC4 (zinc finger)"/>
    <property type="match status" value="1"/>
</dbReference>
<reference evidence="11" key="1">
    <citation type="submission" date="2020-07" db="EMBL/GenBank/DDBJ databases">
        <authorList>
            <person name="Lin J."/>
        </authorList>
    </citation>
    <scope>NUCLEOTIDE SEQUENCE</scope>
</reference>
<dbReference type="InterPro" id="IPR044600">
    <property type="entry name" value="ATL1/ATL16-like"/>
</dbReference>
<dbReference type="PANTHER" id="PTHR46913">
    <property type="entry name" value="RING-H2 FINGER PROTEIN ATL16"/>
    <property type="match status" value="1"/>
</dbReference>
<dbReference type="GO" id="GO:0016567">
    <property type="term" value="P:protein ubiquitination"/>
    <property type="evidence" value="ECO:0007669"/>
    <property type="project" value="InterPro"/>
</dbReference>
<dbReference type="PROSITE" id="PS50089">
    <property type="entry name" value="ZF_RING_2"/>
    <property type="match status" value="1"/>
</dbReference>
<dbReference type="InterPro" id="IPR001841">
    <property type="entry name" value="Znf_RING"/>
</dbReference>
<comment type="pathway">
    <text evidence="2">Protein modification; protein ubiquitination.</text>
</comment>
<feature type="domain" description="RING-type" evidence="10">
    <location>
        <begin position="129"/>
        <end position="171"/>
    </location>
</feature>
<evidence type="ECO:0000256" key="8">
    <source>
        <dbReference type="ARBA" id="ARBA00022833"/>
    </source>
</evidence>
<evidence type="ECO:0000256" key="1">
    <source>
        <dbReference type="ARBA" id="ARBA00000900"/>
    </source>
</evidence>
<accession>A0A6V7QHJ8</accession>
<dbReference type="Pfam" id="PF13639">
    <property type="entry name" value="zf-RING_2"/>
    <property type="match status" value="1"/>
</dbReference>
<evidence type="ECO:0000256" key="2">
    <source>
        <dbReference type="ARBA" id="ARBA00004906"/>
    </source>
</evidence>
<dbReference type="EC" id="2.3.2.27" evidence="3"/>
<sequence>MYISKQKHATKSTVQRPEHRPEFACCGDDPACHRVREGLQQDCLGDSFTIFWVFTLVFCCVVHIDTTVGTAPPAANQNSNTVPVAAAALHQAPNEVGLAPTAIRALPTFVHKKAPSQSGESSDRGAEMCSVCLEVIQEGETVRQLPVCLHLFHMGCVDMWLGSHSTCPVCRSAIVLLDCA</sequence>
<evidence type="ECO:0000259" key="10">
    <source>
        <dbReference type="PROSITE" id="PS50089"/>
    </source>
</evidence>
<keyword evidence="6 9" id="KW-0863">Zinc-finger</keyword>
<dbReference type="SUPFAM" id="SSF57850">
    <property type="entry name" value="RING/U-box"/>
    <property type="match status" value="1"/>
</dbReference>
<comment type="catalytic activity">
    <reaction evidence="1">
        <text>S-ubiquitinyl-[E2 ubiquitin-conjugating enzyme]-L-cysteine + [acceptor protein]-L-lysine = [E2 ubiquitin-conjugating enzyme]-L-cysteine + N(6)-ubiquitinyl-[acceptor protein]-L-lysine.</text>
        <dbReference type="EC" id="2.3.2.27"/>
    </reaction>
</comment>
<name>A0A6V7QHJ8_ANACO</name>
<keyword evidence="5" id="KW-0479">Metal-binding</keyword>
<dbReference type="SMART" id="SM00184">
    <property type="entry name" value="RING"/>
    <property type="match status" value="1"/>
</dbReference>
<dbReference type="GO" id="GO:0008270">
    <property type="term" value="F:zinc ion binding"/>
    <property type="evidence" value="ECO:0007669"/>
    <property type="project" value="UniProtKB-KW"/>
</dbReference>
<keyword evidence="4" id="KW-0808">Transferase</keyword>
<evidence type="ECO:0000313" key="11">
    <source>
        <dbReference type="EMBL" id="CAD1842276.1"/>
    </source>
</evidence>
<dbReference type="InterPro" id="IPR013083">
    <property type="entry name" value="Znf_RING/FYVE/PHD"/>
</dbReference>
<evidence type="ECO:0000256" key="6">
    <source>
        <dbReference type="ARBA" id="ARBA00022771"/>
    </source>
</evidence>
<evidence type="ECO:0000256" key="4">
    <source>
        <dbReference type="ARBA" id="ARBA00022679"/>
    </source>
</evidence>
<evidence type="ECO:0000256" key="3">
    <source>
        <dbReference type="ARBA" id="ARBA00012483"/>
    </source>
</evidence>
<protein>
    <recommendedName>
        <fullName evidence="3">RING-type E3 ubiquitin transferase</fullName>
        <ecNumber evidence="3">2.3.2.27</ecNumber>
    </recommendedName>
</protein>
<keyword evidence="8" id="KW-0862">Zinc</keyword>
<dbReference type="EMBL" id="LR862135">
    <property type="protein sequence ID" value="CAD1842276.1"/>
    <property type="molecule type" value="Genomic_DNA"/>
</dbReference>
<dbReference type="PANTHER" id="PTHR46913:SF20">
    <property type="entry name" value="RING-TYPE E3 UBIQUITIN TRANSFERASE"/>
    <property type="match status" value="1"/>
</dbReference>
<organism evidence="11">
    <name type="scientific">Ananas comosus var. bracteatus</name>
    <name type="common">red pineapple</name>
    <dbReference type="NCBI Taxonomy" id="296719"/>
    <lineage>
        <taxon>Eukaryota</taxon>
        <taxon>Viridiplantae</taxon>
        <taxon>Streptophyta</taxon>
        <taxon>Embryophyta</taxon>
        <taxon>Tracheophyta</taxon>
        <taxon>Spermatophyta</taxon>
        <taxon>Magnoliopsida</taxon>
        <taxon>Liliopsida</taxon>
        <taxon>Poales</taxon>
        <taxon>Bromeliaceae</taxon>
        <taxon>Bromelioideae</taxon>
        <taxon>Ananas</taxon>
    </lineage>
</organism>
<dbReference type="GO" id="GO:0061630">
    <property type="term" value="F:ubiquitin protein ligase activity"/>
    <property type="evidence" value="ECO:0007669"/>
    <property type="project" value="UniProtKB-EC"/>
</dbReference>
<evidence type="ECO:0000256" key="9">
    <source>
        <dbReference type="PROSITE-ProRule" id="PRU00175"/>
    </source>
</evidence>